<reference evidence="7 8" key="1">
    <citation type="submission" date="2023-12" db="EMBL/GenBank/DDBJ databases">
        <title>Gut-associated functions are favored during microbiome assembly across C. elegans life.</title>
        <authorList>
            <person name="Zimmermann J."/>
        </authorList>
    </citation>
    <scope>NUCLEOTIDE SEQUENCE [LARGE SCALE GENOMIC DNA]</scope>
    <source>
        <strain evidence="7 8">MYb71</strain>
    </source>
</reference>
<evidence type="ECO:0000256" key="2">
    <source>
        <dbReference type="ARBA" id="ARBA00022475"/>
    </source>
</evidence>
<organism evidence="7 8">
    <name type="scientific">Ochrobactrum vermis</name>
    <dbReference type="NCBI Taxonomy" id="1827297"/>
    <lineage>
        <taxon>Bacteria</taxon>
        <taxon>Pseudomonadati</taxon>
        <taxon>Pseudomonadota</taxon>
        <taxon>Alphaproteobacteria</taxon>
        <taxon>Hyphomicrobiales</taxon>
        <taxon>Brucellaceae</taxon>
        <taxon>Brucella/Ochrobactrum group</taxon>
        <taxon>Ochrobactrum</taxon>
    </lineage>
</organism>
<dbReference type="PANTHER" id="PTHR32196:SF69">
    <property type="entry name" value="BRANCHED-CHAIN AMINO ACID TRANSPORT SYSTEM, PERMEASE PROTEIN"/>
    <property type="match status" value="1"/>
</dbReference>
<dbReference type="EMBL" id="JBBGZH010000003">
    <property type="protein sequence ID" value="MEJ5023056.1"/>
    <property type="molecule type" value="Genomic_DNA"/>
</dbReference>
<keyword evidence="2" id="KW-1003">Cell membrane</keyword>
<comment type="caution">
    <text evidence="7">The sequence shown here is derived from an EMBL/GenBank/DDBJ whole genome shotgun (WGS) entry which is preliminary data.</text>
</comment>
<evidence type="ECO:0000256" key="6">
    <source>
        <dbReference type="SAM" id="Phobius"/>
    </source>
</evidence>
<feature type="transmembrane region" description="Helical" evidence="6">
    <location>
        <begin position="86"/>
        <end position="105"/>
    </location>
</feature>
<feature type="transmembrane region" description="Helical" evidence="6">
    <location>
        <begin position="210"/>
        <end position="231"/>
    </location>
</feature>
<proteinExistence type="predicted"/>
<dbReference type="Pfam" id="PF02653">
    <property type="entry name" value="BPD_transp_2"/>
    <property type="match status" value="1"/>
</dbReference>
<accession>A0ABU8PLY1</accession>
<protein>
    <submittedName>
        <fullName evidence="7">ABC transporter permease</fullName>
    </submittedName>
</protein>
<evidence type="ECO:0000256" key="3">
    <source>
        <dbReference type="ARBA" id="ARBA00022692"/>
    </source>
</evidence>
<evidence type="ECO:0000313" key="8">
    <source>
        <dbReference type="Proteomes" id="UP001375812"/>
    </source>
</evidence>
<evidence type="ECO:0000313" key="7">
    <source>
        <dbReference type="EMBL" id="MEJ5023056.1"/>
    </source>
</evidence>
<gene>
    <name evidence="7" type="ORF">WH297_25510</name>
</gene>
<dbReference type="RefSeq" id="WP_105545465.1">
    <property type="nucleotide sequence ID" value="NZ_JBBGZH010000003.1"/>
</dbReference>
<feature type="transmembrane region" description="Helical" evidence="6">
    <location>
        <begin position="132"/>
        <end position="153"/>
    </location>
</feature>
<dbReference type="PANTHER" id="PTHR32196">
    <property type="entry name" value="ABC TRANSPORTER PERMEASE PROTEIN YPHD-RELATED-RELATED"/>
    <property type="match status" value="1"/>
</dbReference>
<dbReference type="InterPro" id="IPR001851">
    <property type="entry name" value="ABC_transp_permease"/>
</dbReference>
<keyword evidence="8" id="KW-1185">Reference proteome</keyword>
<keyword evidence="5 6" id="KW-0472">Membrane</keyword>
<name>A0ABU8PLY1_9HYPH</name>
<evidence type="ECO:0000256" key="4">
    <source>
        <dbReference type="ARBA" id="ARBA00022989"/>
    </source>
</evidence>
<feature type="transmembrane region" description="Helical" evidence="6">
    <location>
        <begin position="6"/>
        <end position="28"/>
    </location>
</feature>
<sequence length="298" mass="30764">MTLYELYGILETGLIFSLVALGAFLTFRVLDFPDLTVEGSFPLGAAVAAVLMVNGLNAWLAILVASVAGFIAGVLTGWFHVRFKIVNILSGILVAVALYSINLRIMNGPNVPLIAVDTVFTPFEAFFPSSSLAQLTILAVIIAAITVALNVFLATGFGISMRSAGANPSMAAAFGIDVGRMKIIGLGIANAMTALGGALFAQLFGAADAYMGIGVIIVGLAAVIVGTTLFPARSILQCLLACIAGAVLYRLVVALSLNGGFLGLKASDMQLITSVLVLGALILQRSGALKKVTKRGKA</sequence>
<comment type="subcellular location">
    <subcellularLocation>
        <location evidence="1">Cell membrane</location>
        <topology evidence="1">Multi-pass membrane protein</topology>
    </subcellularLocation>
</comment>
<feature type="transmembrane region" description="Helical" evidence="6">
    <location>
        <begin position="183"/>
        <end position="204"/>
    </location>
</feature>
<feature type="transmembrane region" description="Helical" evidence="6">
    <location>
        <begin position="59"/>
        <end position="79"/>
    </location>
</feature>
<evidence type="ECO:0000256" key="5">
    <source>
        <dbReference type="ARBA" id="ARBA00023136"/>
    </source>
</evidence>
<feature type="transmembrane region" description="Helical" evidence="6">
    <location>
        <begin position="269"/>
        <end position="288"/>
    </location>
</feature>
<dbReference type="Proteomes" id="UP001375812">
    <property type="component" value="Unassembled WGS sequence"/>
</dbReference>
<keyword evidence="4 6" id="KW-1133">Transmembrane helix</keyword>
<feature type="transmembrane region" description="Helical" evidence="6">
    <location>
        <begin position="238"/>
        <end position="257"/>
    </location>
</feature>
<evidence type="ECO:0000256" key="1">
    <source>
        <dbReference type="ARBA" id="ARBA00004651"/>
    </source>
</evidence>
<dbReference type="CDD" id="cd06574">
    <property type="entry name" value="TM_PBP1_branched-chain-AA_like"/>
    <property type="match status" value="1"/>
</dbReference>
<keyword evidence="3 6" id="KW-0812">Transmembrane</keyword>